<protein>
    <recommendedName>
        <fullName evidence="2 8">Carbonic anhydrase</fullName>
        <ecNumber evidence="2 8">4.2.1.1</ecNumber>
    </recommendedName>
    <alternativeName>
        <fullName evidence="8">Carbonate dehydratase</fullName>
    </alternativeName>
</protein>
<comment type="function">
    <text evidence="8">Reversible hydration of carbon dioxide.</text>
</comment>
<evidence type="ECO:0000256" key="2">
    <source>
        <dbReference type="ARBA" id="ARBA00012925"/>
    </source>
</evidence>
<dbReference type="InterPro" id="IPR001765">
    <property type="entry name" value="Carbonic_anhydrase"/>
</dbReference>
<evidence type="ECO:0000256" key="6">
    <source>
        <dbReference type="ARBA" id="ARBA00048348"/>
    </source>
</evidence>
<feature type="binding site" evidence="7">
    <location>
        <position position="109"/>
    </location>
    <ligand>
        <name>Zn(2+)</name>
        <dbReference type="ChEBI" id="CHEBI:29105"/>
    </ligand>
</feature>
<feature type="binding site" evidence="7">
    <location>
        <position position="47"/>
    </location>
    <ligand>
        <name>Zn(2+)</name>
        <dbReference type="ChEBI" id="CHEBI:29105"/>
    </ligand>
</feature>
<dbReference type="PROSITE" id="PS00705">
    <property type="entry name" value="PROK_CO2_ANHYDRASE_2"/>
    <property type="match status" value="1"/>
</dbReference>
<sequence length="219" mass="24055">MCAARTAEQDRLLTGYRRFRNGRYQETSQIYKDLGSYQDPDIMIISCADSRADPALIFDAVPGEFFIVRNVAALVPPYDDRPGGYHGVSAAVEFAVTALKVKQILVMGHAGCGGVKASLSAAKDKPVGTFIAPWVEIANEARDKVLACEHNDTPEKRELALEHGVVGQSIKNLQTFPFVTKAMEEGELVLEGAWFSIAEGKLLWRNWSTGEFFEVDANA</sequence>
<dbReference type="GO" id="GO:0015976">
    <property type="term" value="P:carbon utilization"/>
    <property type="evidence" value="ECO:0007669"/>
    <property type="project" value="InterPro"/>
</dbReference>
<comment type="cofactor">
    <cofactor evidence="7">
        <name>Zn(2+)</name>
        <dbReference type="ChEBI" id="CHEBI:29105"/>
    </cofactor>
    <text evidence="7">Binds 1 zinc ion per subunit.</text>
</comment>
<dbReference type="AlphaFoldDB" id="C6XRS7"/>
<dbReference type="InterPro" id="IPR036874">
    <property type="entry name" value="Carbonic_anhydrase_sf"/>
</dbReference>
<comment type="similarity">
    <text evidence="1 8">Belongs to the beta-class carbonic anhydrase family.</text>
</comment>
<dbReference type="GO" id="GO:0008270">
    <property type="term" value="F:zinc ion binding"/>
    <property type="evidence" value="ECO:0007669"/>
    <property type="project" value="UniProtKB-UniRule"/>
</dbReference>
<evidence type="ECO:0000256" key="4">
    <source>
        <dbReference type="ARBA" id="ARBA00022833"/>
    </source>
</evidence>
<dbReference type="PANTHER" id="PTHR11002">
    <property type="entry name" value="CARBONIC ANHYDRASE"/>
    <property type="match status" value="1"/>
</dbReference>
<dbReference type="Pfam" id="PF00484">
    <property type="entry name" value="Pro_CA"/>
    <property type="match status" value="1"/>
</dbReference>
<evidence type="ECO:0000256" key="7">
    <source>
        <dbReference type="PIRSR" id="PIRSR601765-1"/>
    </source>
</evidence>
<dbReference type="Proteomes" id="UP000002745">
    <property type="component" value="Chromosome"/>
</dbReference>
<dbReference type="STRING" id="582402.Hbal_3019"/>
<evidence type="ECO:0000256" key="3">
    <source>
        <dbReference type="ARBA" id="ARBA00022723"/>
    </source>
</evidence>
<evidence type="ECO:0000313" key="9">
    <source>
        <dbReference type="EMBL" id="ACT60687.1"/>
    </source>
</evidence>
<dbReference type="InterPro" id="IPR015892">
    <property type="entry name" value="Carbonic_anhydrase_CS"/>
</dbReference>
<name>C6XRS7_HIRBI</name>
<dbReference type="EC" id="4.2.1.1" evidence="2 8"/>
<evidence type="ECO:0000256" key="5">
    <source>
        <dbReference type="ARBA" id="ARBA00023239"/>
    </source>
</evidence>
<dbReference type="SUPFAM" id="SSF53056">
    <property type="entry name" value="beta-carbonic anhydrase, cab"/>
    <property type="match status" value="1"/>
</dbReference>
<dbReference type="EMBL" id="CP001678">
    <property type="protein sequence ID" value="ACT60687.1"/>
    <property type="molecule type" value="Genomic_DNA"/>
</dbReference>
<dbReference type="GO" id="GO:0004089">
    <property type="term" value="F:carbonate dehydratase activity"/>
    <property type="evidence" value="ECO:0007669"/>
    <property type="project" value="UniProtKB-UniRule"/>
</dbReference>
<dbReference type="KEGG" id="hba:Hbal_3019"/>
<dbReference type="SMART" id="SM00947">
    <property type="entry name" value="Pro_CA"/>
    <property type="match status" value="1"/>
</dbReference>
<feature type="binding site" evidence="7">
    <location>
        <position position="49"/>
    </location>
    <ligand>
        <name>Zn(2+)</name>
        <dbReference type="ChEBI" id="CHEBI:29105"/>
    </ligand>
</feature>
<evidence type="ECO:0000256" key="1">
    <source>
        <dbReference type="ARBA" id="ARBA00006217"/>
    </source>
</evidence>
<accession>C6XRS7</accession>
<dbReference type="OrthoDB" id="9797527at2"/>
<reference evidence="10" key="1">
    <citation type="journal article" date="2011" name="J. Bacteriol.">
        <title>Genome sequences of eight morphologically diverse alphaproteobacteria.</title>
        <authorList>
            <consortium name="US DOE Joint Genome Institute"/>
            <person name="Brown P.J."/>
            <person name="Kysela D.T."/>
            <person name="Buechlein A."/>
            <person name="Hemmerich C."/>
            <person name="Brun Y.V."/>
        </authorList>
    </citation>
    <scope>NUCLEOTIDE SEQUENCE [LARGE SCALE GENOMIC DNA]</scope>
    <source>
        <strain evidence="10">ATCC 49814 / DSM 5838 / IFAM 1418</strain>
    </source>
</reference>
<dbReference type="eggNOG" id="COG0288">
    <property type="taxonomic scope" value="Bacteria"/>
</dbReference>
<dbReference type="PANTHER" id="PTHR11002:SF76">
    <property type="entry name" value="CARBONIC ANHYDRASE"/>
    <property type="match status" value="1"/>
</dbReference>
<keyword evidence="4 7" id="KW-0862">Zinc</keyword>
<organism evidence="9 10">
    <name type="scientific">Hirschia baltica (strain ATCC 49814 / DSM 5838 / IFAM 1418)</name>
    <dbReference type="NCBI Taxonomy" id="582402"/>
    <lineage>
        <taxon>Bacteria</taxon>
        <taxon>Pseudomonadati</taxon>
        <taxon>Pseudomonadota</taxon>
        <taxon>Alphaproteobacteria</taxon>
        <taxon>Hyphomonadales</taxon>
        <taxon>Hyphomonadaceae</taxon>
        <taxon>Hirschia</taxon>
    </lineage>
</organism>
<keyword evidence="3 7" id="KW-0479">Metal-binding</keyword>
<dbReference type="Gene3D" id="3.40.1050.10">
    <property type="entry name" value="Carbonic anhydrase"/>
    <property type="match status" value="1"/>
</dbReference>
<dbReference type="RefSeq" id="WP_015828837.1">
    <property type="nucleotide sequence ID" value="NC_012982.1"/>
</dbReference>
<evidence type="ECO:0000256" key="8">
    <source>
        <dbReference type="RuleBase" id="RU003956"/>
    </source>
</evidence>
<proteinExistence type="inferred from homology"/>
<gene>
    <name evidence="9" type="ordered locus">Hbal_3019</name>
</gene>
<evidence type="ECO:0000313" key="10">
    <source>
        <dbReference type="Proteomes" id="UP000002745"/>
    </source>
</evidence>
<keyword evidence="10" id="KW-1185">Reference proteome</keyword>
<dbReference type="HOGENOM" id="CLU_053879_5_3_5"/>
<comment type="catalytic activity">
    <reaction evidence="6 8">
        <text>hydrogencarbonate + H(+) = CO2 + H2O</text>
        <dbReference type="Rhea" id="RHEA:10748"/>
        <dbReference type="ChEBI" id="CHEBI:15377"/>
        <dbReference type="ChEBI" id="CHEBI:15378"/>
        <dbReference type="ChEBI" id="CHEBI:16526"/>
        <dbReference type="ChEBI" id="CHEBI:17544"/>
        <dbReference type="EC" id="4.2.1.1"/>
    </reaction>
</comment>
<keyword evidence="5 8" id="KW-0456">Lyase</keyword>
<feature type="binding site" evidence="7">
    <location>
        <position position="112"/>
    </location>
    <ligand>
        <name>Zn(2+)</name>
        <dbReference type="ChEBI" id="CHEBI:29105"/>
    </ligand>
</feature>